<keyword evidence="6" id="KW-1185">Reference proteome</keyword>
<reference evidence="4 7" key="1">
    <citation type="submission" date="2019-10" db="EMBL/GenBank/DDBJ databases">
        <title>Comparative genomics of sulfur disproportionating microorganisms.</title>
        <authorList>
            <person name="Ward L.M."/>
            <person name="Bertran E."/>
            <person name="Johnston D."/>
        </authorList>
    </citation>
    <scope>NUCLEOTIDE SEQUENCE [LARGE SCALE GENOMIC DNA]</scope>
    <source>
        <strain evidence="4 7">DSM 3772</strain>
    </source>
</reference>
<name>A0A650CVB3_ACIAM</name>
<dbReference type="GeneID" id="42779406"/>
<dbReference type="SMART" id="SM01103">
    <property type="entry name" value="CRS1_YhbY"/>
    <property type="match status" value="1"/>
</dbReference>
<dbReference type="Gene3D" id="3.30.110.60">
    <property type="entry name" value="YhbY-like"/>
    <property type="match status" value="1"/>
</dbReference>
<dbReference type="PANTHER" id="PTHR40065:SF3">
    <property type="entry name" value="RNA-BINDING PROTEIN YHBY"/>
    <property type="match status" value="1"/>
</dbReference>
<gene>
    <name evidence="5" type="ORF">D1866_06670</name>
    <name evidence="4" type="ORF">GFB69_08150</name>
</gene>
<protein>
    <submittedName>
        <fullName evidence="5">RNA-binding protein</fullName>
    </submittedName>
</protein>
<dbReference type="PANTHER" id="PTHR40065">
    <property type="entry name" value="RNA-BINDING PROTEIN YHBY"/>
    <property type="match status" value="1"/>
</dbReference>
<accession>A0A650CVB3</accession>
<dbReference type="Proteomes" id="UP000426328">
    <property type="component" value="Chromosome"/>
</dbReference>
<sequence length="81" mass="9314">MISEKIKKAKAEHPTIRIGKNGLTEGLINEIKRQLKDNEVVKIRIGIKDQDRREIAKKVAELTNAKLVEVRGYTFILMKNE</sequence>
<dbReference type="EMBL" id="WHYS01000002">
    <property type="protein sequence ID" value="MQL55711.1"/>
    <property type="molecule type" value="Genomic_DNA"/>
</dbReference>
<evidence type="ECO:0000256" key="1">
    <source>
        <dbReference type="ARBA" id="ARBA00022884"/>
    </source>
</evidence>
<dbReference type="PROSITE" id="PS51295">
    <property type="entry name" value="CRM"/>
    <property type="match status" value="1"/>
</dbReference>
<evidence type="ECO:0000313" key="4">
    <source>
        <dbReference type="EMBL" id="MQL55711.1"/>
    </source>
</evidence>
<keyword evidence="1 2" id="KW-0694">RNA-binding</keyword>
<dbReference type="SUPFAM" id="SSF75471">
    <property type="entry name" value="YhbY-like"/>
    <property type="match status" value="1"/>
</dbReference>
<evidence type="ECO:0000313" key="6">
    <source>
        <dbReference type="Proteomes" id="UP000426328"/>
    </source>
</evidence>
<dbReference type="InterPro" id="IPR051925">
    <property type="entry name" value="RNA-binding_domain"/>
</dbReference>
<organism evidence="5 6">
    <name type="scientific">Acidianus ambivalens</name>
    <name type="common">Desulfurolobus ambivalens</name>
    <dbReference type="NCBI Taxonomy" id="2283"/>
    <lineage>
        <taxon>Archaea</taxon>
        <taxon>Thermoproteota</taxon>
        <taxon>Thermoprotei</taxon>
        <taxon>Sulfolobales</taxon>
        <taxon>Sulfolobaceae</taxon>
        <taxon>Acidianus</taxon>
    </lineage>
</organism>
<dbReference type="EMBL" id="CP045482">
    <property type="protein sequence ID" value="QGR21713.1"/>
    <property type="molecule type" value="Genomic_DNA"/>
</dbReference>
<evidence type="ECO:0000259" key="3">
    <source>
        <dbReference type="PROSITE" id="PS51295"/>
    </source>
</evidence>
<evidence type="ECO:0000256" key="2">
    <source>
        <dbReference type="PROSITE-ProRule" id="PRU00626"/>
    </source>
</evidence>
<dbReference type="InterPro" id="IPR035920">
    <property type="entry name" value="YhbY-like_sf"/>
</dbReference>
<reference evidence="5 6" key="2">
    <citation type="submission" date="2019-10" db="EMBL/GenBank/DDBJ databases">
        <title>Genome Sequences from Six Type Strain Members of the Archaeal Family Sulfolobaceae: Acidianus ambivalens, Acidianus infernus, Metallosphaera prunae, Stygiolobus azoricus, Sulfolobus metallicus, and Sulfurisphaera ohwakuensis.</title>
        <authorList>
            <person name="Counts J.A."/>
            <person name="Kelly R.M."/>
        </authorList>
    </citation>
    <scope>NUCLEOTIDE SEQUENCE [LARGE SCALE GENOMIC DNA]</scope>
    <source>
        <strain evidence="5 6">LEI 10</strain>
    </source>
</reference>
<dbReference type="RefSeq" id="WP_152941782.1">
    <property type="nucleotide sequence ID" value="NZ_CP045482.1"/>
</dbReference>
<dbReference type="GO" id="GO:0003723">
    <property type="term" value="F:RNA binding"/>
    <property type="evidence" value="ECO:0007669"/>
    <property type="project" value="UniProtKB-UniRule"/>
</dbReference>
<dbReference type="Pfam" id="PF01985">
    <property type="entry name" value="CRS1_YhbY"/>
    <property type="match status" value="1"/>
</dbReference>
<proteinExistence type="predicted"/>
<dbReference type="InterPro" id="IPR001890">
    <property type="entry name" value="RNA-binding_CRM"/>
</dbReference>
<evidence type="ECO:0000313" key="5">
    <source>
        <dbReference type="EMBL" id="QGR21713.1"/>
    </source>
</evidence>
<evidence type="ECO:0000313" key="7">
    <source>
        <dbReference type="Proteomes" id="UP000474054"/>
    </source>
</evidence>
<feature type="domain" description="CRM" evidence="3">
    <location>
        <begin position="1"/>
        <end position="81"/>
    </location>
</feature>
<dbReference type="Proteomes" id="UP000474054">
    <property type="component" value="Unassembled WGS sequence"/>
</dbReference>
<dbReference type="KEGG" id="aamb:D1866_06670"/>
<dbReference type="AlphaFoldDB" id="A0A650CVB3"/>